<dbReference type="InterPro" id="IPR036291">
    <property type="entry name" value="NAD(P)-bd_dom_sf"/>
</dbReference>
<dbReference type="Pfam" id="PF03446">
    <property type="entry name" value="NAD_binding_2"/>
    <property type="match status" value="1"/>
</dbReference>
<dbReference type="PRINTS" id="PR00076">
    <property type="entry name" value="6PGDHDRGNASE"/>
</dbReference>
<dbReference type="PROSITE" id="PS00461">
    <property type="entry name" value="6PGD"/>
    <property type="match status" value="1"/>
</dbReference>
<dbReference type="SMART" id="SM01350">
    <property type="entry name" value="6PGD"/>
    <property type="match status" value="1"/>
</dbReference>
<organism evidence="18 19">
    <name type="scientific">Aureimonas glaciei</name>
    <dbReference type="NCBI Taxonomy" id="1776957"/>
    <lineage>
        <taxon>Bacteria</taxon>
        <taxon>Pseudomonadati</taxon>
        <taxon>Pseudomonadota</taxon>
        <taxon>Alphaproteobacteria</taxon>
        <taxon>Hyphomicrobiales</taxon>
        <taxon>Aurantimonadaceae</taxon>
        <taxon>Aureimonas</taxon>
    </lineage>
</organism>
<evidence type="ECO:0000256" key="2">
    <source>
        <dbReference type="ARBA" id="ARBA00004874"/>
    </source>
</evidence>
<evidence type="ECO:0000256" key="15">
    <source>
        <dbReference type="PIRSR" id="PIRSR000109-3"/>
    </source>
</evidence>
<proteinExistence type="inferred from homology"/>
<evidence type="ECO:0000256" key="16">
    <source>
        <dbReference type="RuleBase" id="RU000485"/>
    </source>
</evidence>
<dbReference type="InterPro" id="IPR006184">
    <property type="entry name" value="6PGdom_BS"/>
</dbReference>
<feature type="binding site" description="in other chain" evidence="14">
    <location>
        <begin position="132"/>
        <end position="134"/>
    </location>
    <ligand>
        <name>substrate</name>
        <note>ligand shared between dimeric partners</note>
    </ligand>
</feature>
<feature type="binding site" evidence="14">
    <location>
        <position position="451"/>
    </location>
    <ligand>
        <name>substrate</name>
        <note>ligand shared between dimeric partners</note>
    </ligand>
</feature>
<dbReference type="Proteomes" id="UP000613160">
    <property type="component" value="Unassembled WGS sequence"/>
</dbReference>
<gene>
    <name evidence="18" type="primary">gntZ</name>
    <name evidence="18" type="ORF">GCM10011335_06250</name>
</gene>
<evidence type="ECO:0000313" key="18">
    <source>
        <dbReference type="EMBL" id="GGD06076.1"/>
    </source>
</evidence>
<feature type="binding site" evidence="15">
    <location>
        <begin position="35"/>
        <end position="37"/>
    </location>
    <ligand>
        <name>NADP(+)</name>
        <dbReference type="ChEBI" id="CHEBI:58349"/>
    </ligand>
</feature>
<feature type="binding site" evidence="15">
    <location>
        <begin position="12"/>
        <end position="17"/>
    </location>
    <ligand>
        <name>NADP(+)</name>
        <dbReference type="ChEBI" id="CHEBI:58349"/>
    </ligand>
</feature>
<keyword evidence="9 16" id="KW-0311">Gluconate utilization</keyword>
<dbReference type="PANTHER" id="PTHR11811">
    <property type="entry name" value="6-PHOSPHOGLUCONATE DEHYDROGENASE"/>
    <property type="match status" value="1"/>
</dbReference>
<evidence type="ECO:0000256" key="10">
    <source>
        <dbReference type="ARBA" id="ARBA00023126"/>
    </source>
</evidence>
<feature type="binding site" description="in other chain" evidence="14">
    <location>
        <position position="194"/>
    </location>
    <ligand>
        <name>substrate</name>
        <note>ligand shared between dimeric partners</note>
    </ligand>
</feature>
<dbReference type="FunFam" id="1.10.1040.10:FF:000032">
    <property type="entry name" value="6-phosphogluconate dehydrogenase, decarboxylating"/>
    <property type="match status" value="1"/>
</dbReference>
<dbReference type="RefSeq" id="WP_188849076.1">
    <property type="nucleotide sequence ID" value="NZ_BMJJ01000001.1"/>
</dbReference>
<evidence type="ECO:0000256" key="11">
    <source>
        <dbReference type="ARBA" id="ARBA00048640"/>
    </source>
</evidence>
<name>A0A916XT69_9HYPH</name>
<keyword evidence="8 12" id="KW-0560">Oxidoreductase</keyword>
<dbReference type="InterPro" id="IPR006114">
    <property type="entry name" value="6PGDH_C"/>
</dbReference>
<dbReference type="Gene3D" id="3.40.50.720">
    <property type="entry name" value="NAD(P)-binding Rossmann-like Domain"/>
    <property type="match status" value="1"/>
</dbReference>
<evidence type="ECO:0000256" key="6">
    <source>
        <dbReference type="ARBA" id="ARBA00018193"/>
    </source>
</evidence>
<protein>
    <recommendedName>
        <fullName evidence="6 12">6-phosphogluconate dehydrogenase, decarboxylating</fullName>
        <ecNumber evidence="5 12">1.1.1.44</ecNumber>
    </recommendedName>
</protein>
<accession>A0A916XT69</accession>
<dbReference type="PIRSF" id="PIRSF000109">
    <property type="entry name" value="6PGD"/>
    <property type="match status" value="1"/>
</dbReference>
<dbReference type="EC" id="1.1.1.44" evidence="5 12"/>
<reference evidence="18" key="2">
    <citation type="submission" date="2020-09" db="EMBL/GenBank/DDBJ databases">
        <authorList>
            <person name="Sun Q."/>
            <person name="Zhou Y."/>
        </authorList>
    </citation>
    <scope>NUCLEOTIDE SEQUENCE</scope>
    <source>
        <strain evidence="18">CGMCC 1.15493</strain>
    </source>
</reference>
<dbReference type="AlphaFoldDB" id="A0A916XT69"/>
<sequence length="478" mass="50835">MTSKSADIGVLGLGTMGANLALNIAEEGFRVALHNRTTKKAFDLRDDNGELAANLLPTETMEDFVAALKSPRVVLFMVNAGAPVDEQIDLVLPLLSPGDIMIDAGNADFNDTVRRTKRVQGTGIHFVGMGVSGGELGARHGPSIMVGGEESVWQHLKPILQPVAAQYHGEPCVAWLGTDGAGHFVKTIHNGIEYADMQMIAEIYGILRDGLGLQASAMAAIFADWNARGLSSYLVEITAAVLAETDPGTDKPMVDVILDEAGQKGTGRWAVIEAQKLGIGATTLEAAVSARGVSSRRAERQSAAALYDGVTLPAAGFGGDTASLAELEDALETAKIIAYAQGYATMAEASANFGWNLPLGEIARIWRAGCIIRSRFLDDIAKVYDTGETVVNLLQAPSFVERVARGQAALRQVVAKAALAGIPTPALSAALAYFDDYRRARGTANLIQGQRDLFGAHTFRRLDKEGVFHHQWPAIQDG</sequence>
<dbReference type="InterPro" id="IPR006113">
    <property type="entry name" value="6PGDH_Gnd/GntZ"/>
</dbReference>
<keyword evidence="19" id="KW-1185">Reference proteome</keyword>
<comment type="similarity">
    <text evidence="3 12 16">Belongs to the 6-phosphogluconate dehydrogenase family.</text>
</comment>
<dbReference type="InterPro" id="IPR006115">
    <property type="entry name" value="6PGDH_NADP-bd"/>
</dbReference>
<dbReference type="GO" id="GO:0019521">
    <property type="term" value="P:D-gluconate metabolic process"/>
    <property type="evidence" value="ECO:0007669"/>
    <property type="project" value="UniProtKB-KW"/>
</dbReference>
<dbReference type="Pfam" id="PF00393">
    <property type="entry name" value="6PGD"/>
    <property type="match status" value="1"/>
</dbReference>
<feature type="binding site" description="in other chain" evidence="14">
    <location>
        <begin position="189"/>
        <end position="190"/>
    </location>
    <ligand>
        <name>substrate</name>
        <note>ligand shared between dimeric partners</note>
    </ligand>
</feature>
<comment type="caution">
    <text evidence="18">The sequence shown here is derived from an EMBL/GenBank/DDBJ whole genome shotgun (WGS) entry which is preliminary data.</text>
</comment>
<evidence type="ECO:0000256" key="1">
    <source>
        <dbReference type="ARBA" id="ARBA00002526"/>
    </source>
</evidence>
<reference evidence="18" key="1">
    <citation type="journal article" date="2014" name="Int. J. Syst. Evol. Microbiol.">
        <title>Complete genome sequence of Corynebacterium casei LMG S-19264T (=DSM 44701T), isolated from a smear-ripened cheese.</title>
        <authorList>
            <consortium name="US DOE Joint Genome Institute (JGI-PGF)"/>
            <person name="Walter F."/>
            <person name="Albersmeier A."/>
            <person name="Kalinowski J."/>
            <person name="Ruckert C."/>
        </authorList>
    </citation>
    <scope>NUCLEOTIDE SEQUENCE</scope>
    <source>
        <strain evidence="18">CGMCC 1.15493</strain>
    </source>
</reference>
<comment type="subunit">
    <text evidence="4 12">Homodimer.</text>
</comment>
<keyword evidence="10 12" id="KW-0570">Pentose shunt</keyword>
<feature type="active site" description="Proton donor" evidence="13">
    <location>
        <position position="193"/>
    </location>
</feature>
<evidence type="ECO:0000256" key="13">
    <source>
        <dbReference type="PIRSR" id="PIRSR000109-1"/>
    </source>
</evidence>
<dbReference type="NCBIfam" id="TIGR00873">
    <property type="entry name" value="gnd"/>
    <property type="match status" value="1"/>
</dbReference>
<dbReference type="GO" id="GO:0050661">
    <property type="term" value="F:NADP binding"/>
    <property type="evidence" value="ECO:0007669"/>
    <property type="project" value="InterPro"/>
</dbReference>
<dbReference type="SUPFAM" id="SSF48179">
    <property type="entry name" value="6-phosphogluconate dehydrogenase C-terminal domain-like"/>
    <property type="match status" value="1"/>
</dbReference>
<feature type="binding site" evidence="15">
    <location>
        <begin position="78"/>
        <end position="80"/>
    </location>
    <ligand>
        <name>NADP(+)</name>
        <dbReference type="ChEBI" id="CHEBI:58349"/>
    </ligand>
</feature>
<dbReference type="InterPro" id="IPR008927">
    <property type="entry name" value="6-PGluconate_DH-like_C_sf"/>
</dbReference>
<dbReference type="NCBIfam" id="NF006765">
    <property type="entry name" value="PRK09287.1"/>
    <property type="match status" value="1"/>
</dbReference>
<dbReference type="Gene3D" id="1.20.5.320">
    <property type="entry name" value="6-Phosphogluconate Dehydrogenase, domain 3"/>
    <property type="match status" value="1"/>
</dbReference>
<dbReference type="InterPro" id="IPR013328">
    <property type="entry name" value="6PGD_dom2"/>
</dbReference>
<evidence type="ECO:0000259" key="17">
    <source>
        <dbReference type="SMART" id="SM01350"/>
    </source>
</evidence>
<feature type="domain" description="6-phosphogluconate dehydrogenase C-terminal" evidence="17">
    <location>
        <begin position="182"/>
        <end position="473"/>
    </location>
</feature>
<feature type="binding site" evidence="15">
    <location>
        <position position="106"/>
    </location>
    <ligand>
        <name>NADP(+)</name>
        <dbReference type="ChEBI" id="CHEBI:58349"/>
    </ligand>
</feature>
<dbReference type="SUPFAM" id="SSF51735">
    <property type="entry name" value="NAD(P)-binding Rossmann-fold domains"/>
    <property type="match status" value="1"/>
</dbReference>
<comment type="catalytic activity">
    <reaction evidence="11 12 16">
        <text>6-phospho-D-gluconate + NADP(+) = D-ribulose 5-phosphate + CO2 + NADPH</text>
        <dbReference type="Rhea" id="RHEA:10116"/>
        <dbReference type="ChEBI" id="CHEBI:16526"/>
        <dbReference type="ChEBI" id="CHEBI:57783"/>
        <dbReference type="ChEBI" id="CHEBI:58121"/>
        <dbReference type="ChEBI" id="CHEBI:58349"/>
        <dbReference type="ChEBI" id="CHEBI:58759"/>
        <dbReference type="EC" id="1.1.1.44"/>
    </reaction>
</comment>
<dbReference type="Gene3D" id="1.10.1040.10">
    <property type="entry name" value="N-(1-d-carboxylethyl)-l-norvaline Dehydrogenase, domain 2"/>
    <property type="match status" value="1"/>
</dbReference>
<evidence type="ECO:0000256" key="8">
    <source>
        <dbReference type="ARBA" id="ARBA00023002"/>
    </source>
</evidence>
<evidence type="ECO:0000313" key="19">
    <source>
        <dbReference type="Proteomes" id="UP000613160"/>
    </source>
</evidence>
<comment type="pathway">
    <text evidence="2 12 16">Carbohydrate degradation; pentose phosphate pathway; D-ribulose 5-phosphate from D-glucose 6-phosphate (oxidative stage): step 3/3.</text>
</comment>
<dbReference type="GO" id="GO:0004616">
    <property type="term" value="F:phosphogluconate dehydrogenase (decarboxylating) activity"/>
    <property type="evidence" value="ECO:0007669"/>
    <property type="project" value="UniProtKB-EC"/>
</dbReference>
<evidence type="ECO:0000256" key="5">
    <source>
        <dbReference type="ARBA" id="ARBA00013011"/>
    </source>
</evidence>
<evidence type="ECO:0000256" key="12">
    <source>
        <dbReference type="PIRNR" id="PIRNR000109"/>
    </source>
</evidence>
<feature type="binding site" description="in other chain" evidence="14">
    <location>
        <position position="264"/>
    </location>
    <ligand>
        <name>substrate</name>
        <note>ligand shared between dimeric partners</note>
    </ligand>
</feature>
<comment type="function">
    <text evidence="1 12">Catalyzes the oxidative decarboxylation of 6-phosphogluconate to ribulose 5-phosphate and CO(2), with concomitant reduction of NADP to NADPH.</text>
</comment>
<evidence type="ECO:0000256" key="4">
    <source>
        <dbReference type="ARBA" id="ARBA00011738"/>
    </source>
</evidence>
<feature type="binding site" description="in other chain" evidence="14">
    <location>
        <position position="106"/>
    </location>
    <ligand>
        <name>substrate</name>
        <note>ligand shared between dimeric partners</note>
    </ligand>
</feature>
<evidence type="ECO:0000256" key="9">
    <source>
        <dbReference type="ARBA" id="ARBA00023064"/>
    </source>
</evidence>
<keyword evidence="7 12" id="KW-0521">NADP</keyword>
<feature type="binding site" evidence="14">
    <location>
        <position position="457"/>
    </location>
    <ligand>
        <name>substrate</name>
        <note>ligand shared between dimeric partners</note>
    </ligand>
</feature>
<feature type="active site" description="Proton acceptor" evidence="13">
    <location>
        <position position="186"/>
    </location>
</feature>
<evidence type="ECO:0000256" key="14">
    <source>
        <dbReference type="PIRSR" id="PIRSR000109-2"/>
    </source>
</evidence>
<dbReference type="GO" id="GO:0006098">
    <property type="term" value="P:pentose-phosphate shunt"/>
    <property type="evidence" value="ECO:0007669"/>
    <property type="project" value="UniProtKB-KW"/>
</dbReference>
<feature type="binding site" description="in other chain" evidence="14">
    <location>
        <position position="291"/>
    </location>
    <ligand>
        <name>substrate</name>
        <note>ligand shared between dimeric partners</note>
    </ligand>
</feature>
<evidence type="ECO:0000256" key="3">
    <source>
        <dbReference type="ARBA" id="ARBA00008419"/>
    </source>
</evidence>
<evidence type="ECO:0000256" key="7">
    <source>
        <dbReference type="ARBA" id="ARBA00022857"/>
    </source>
</evidence>
<dbReference type="InterPro" id="IPR006183">
    <property type="entry name" value="Pgluconate_DH"/>
</dbReference>
<dbReference type="EMBL" id="BMJJ01000001">
    <property type="protein sequence ID" value="GGD06076.1"/>
    <property type="molecule type" value="Genomic_DNA"/>
</dbReference>